<protein>
    <submittedName>
        <fullName evidence="1">Uncharacterized protein</fullName>
    </submittedName>
</protein>
<dbReference type="EMBL" id="CM029037">
    <property type="protein sequence ID" value="KAG2657673.1"/>
    <property type="molecule type" value="Genomic_DNA"/>
</dbReference>
<comment type="caution">
    <text evidence="1">The sequence shown here is derived from an EMBL/GenBank/DDBJ whole genome shotgun (WGS) entry which is preliminary data.</text>
</comment>
<keyword evidence="2" id="KW-1185">Reference proteome</keyword>
<dbReference type="AlphaFoldDB" id="A0A8T0XKC3"/>
<name>A0A8T0XKC3_PANVG</name>
<dbReference type="Proteomes" id="UP000823388">
    <property type="component" value="Chromosome 1K"/>
</dbReference>
<gene>
    <name evidence="1" type="ORF">PVAP13_1KG198805</name>
</gene>
<evidence type="ECO:0000313" key="2">
    <source>
        <dbReference type="Proteomes" id="UP000823388"/>
    </source>
</evidence>
<evidence type="ECO:0000313" key="1">
    <source>
        <dbReference type="EMBL" id="KAG2657673.1"/>
    </source>
</evidence>
<organism evidence="1 2">
    <name type="scientific">Panicum virgatum</name>
    <name type="common">Blackwell switchgrass</name>
    <dbReference type="NCBI Taxonomy" id="38727"/>
    <lineage>
        <taxon>Eukaryota</taxon>
        <taxon>Viridiplantae</taxon>
        <taxon>Streptophyta</taxon>
        <taxon>Embryophyta</taxon>
        <taxon>Tracheophyta</taxon>
        <taxon>Spermatophyta</taxon>
        <taxon>Magnoliopsida</taxon>
        <taxon>Liliopsida</taxon>
        <taxon>Poales</taxon>
        <taxon>Poaceae</taxon>
        <taxon>PACMAD clade</taxon>
        <taxon>Panicoideae</taxon>
        <taxon>Panicodae</taxon>
        <taxon>Paniceae</taxon>
        <taxon>Panicinae</taxon>
        <taxon>Panicum</taxon>
        <taxon>Panicum sect. Hiantes</taxon>
    </lineage>
</organism>
<sequence length="340" mass="37529">MGLGSFAVGWAAYGPLSLMLASRALHFQGSGFKLFLVFRGICYFYPHHPVHPNTLAMFAISLITAVGNGTNTLFWSDHWLLVTSLEELAPNVLKTVPLRVRKSRTMAEALIDHAWVSDIRGALSWLGLMELLSYGTQFLNFSSLMLKISIVGSMKTRIFSPPDQPIEPSSLVPSSLNLGSSCANLELLTNARFSFGLLCAIAVGQRITYSSGDCCIQSIVLFATRTMKQPSTSSTLVYLLGNFGSASSKPLNLPLLVPARRTISFADWWKNSWKKMRKQHRKGFNFLIILGAWILWKHRYSCVFGRSAPNVQSALQAFKDESHLWIAGGAKGLGALEQPL</sequence>
<proteinExistence type="predicted"/>
<accession>A0A8T0XKC3</accession>
<reference evidence="1" key="1">
    <citation type="submission" date="2020-05" db="EMBL/GenBank/DDBJ databases">
        <title>WGS assembly of Panicum virgatum.</title>
        <authorList>
            <person name="Lovell J.T."/>
            <person name="Jenkins J."/>
            <person name="Shu S."/>
            <person name="Juenger T.E."/>
            <person name="Schmutz J."/>
        </authorList>
    </citation>
    <scope>NUCLEOTIDE SEQUENCE</scope>
    <source>
        <strain evidence="1">AP13</strain>
    </source>
</reference>